<dbReference type="Proteomes" id="UP000187203">
    <property type="component" value="Unassembled WGS sequence"/>
</dbReference>
<evidence type="ECO:0000313" key="1">
    <source>
        <dbReference type="EMBL" id="OMP08755.1"/>
    </source>
</evidence>
<accession>A0A1R3KNT0</accession>
<protein>
    <submittedName>
        <fullName evidence="1">Uncharacterized protein</fullName>
    </submittedName>
</protein>
<dbReference type="OrthoDB" id="1001739at2759"/>
<reference evidence="2" key="1">
    <citation type="submission" date="2013-09" db="EMBL/GenBank/DDBJ databases">
        <title>Corchorus olitorius genome sequencing.</title>
        <authorList>
            <person name="Alam M."/>
            <person name="Haque M.S."/>
            <person name="Islam M.S."/>
            <person name="Emdad E.M."/>
            <person name="Islam M.M."/>
            <person name="Ahmed B."/>
            <person name="Halim A."/>
            <person name="Hossen Q.M.M."/>
            <person name="Hossain M.Z."/>
            <person name="Ahmed R."/>
            <person name="Khan M.M."/>
            <person name="Islam R."/>
            <person name="Rashid M.M."/>
            <person name="Khan S.A."/>
            <person name="Rahman M.S."/>
            <person name="Alam M."/>
            <person name="Yahiya A.S."/>
            <person name="Khan M.S."/>
            <person name="Azam M.S."/>
            <person name="Haque T."/>
            <person name="Lashkar M.Z.H."/>
            <person name="Akhand A.I."/>
            <person name="Morshed G."/>
            <person name="Roy S."/>
            <person name="Uddin K.S."/>
            <person name="Rabeya T."/>
            <person name="Hossain A.S."/>
            <person name="Chowdhury A."/>
            <person name="Snigdha A.R."/>
            <person name="Mortoza M.S."/>
            <person name="Matin S.A."/>
            <person name="Hoque S.M.E."/>
            <person name="Islam M.K."/>
            <person name="Roy D.K."/>
            <person name="Haider R."/>
            <person name="Moosa M.M."/>
            <person name="Elias S.M."/>
            <person name="Hasan A.M."/>
            <person name="Jahan S."/>
            <person name="Shafiuddin M."/>
            <person name="Mahmood N."/>
            <person name="Shommy N.S."/>
        </authorList>
    </citation>
    <scope>NUCLEOTIDE SEQUENCE [LARGE SCALE GENOMIC DNA]</scope>
    <source>
        <strain evidence="2">cv. O-4</strain>
    </source>
</reference>
<name>A0A1R3KNT0_9ROSI</name>
<dbReference type="AlphaFoldDB" id="A0A1R3KNT0"/>
<dbReference type="EMBL" id="AWUE01012618">
    <property type="protein sequence ID" value="OMP08755.1"/>
    <property type="molecule type" value="Genomic_DNA"/>
</dbReference>
<sequence>MEVVKAVVPDKRHGSMTEQVVDSSSNKVKDEDQDVHLSVQIPQKDMECLDRSAVGRLKNIVFYRVIQGRLTHQGICVNVCPLSNISVLLTIGSMEEMNTLLEEYSNMFSTWFEEVTPWTVAKAERVSHMWISVSIVNEDCVPILLLEFSSDSTMMEEALESPVFVIKKVNDVVEVGSQTGTGDILNDPVAFEAQFDGHNEKNSVDSEDELESYEQGHAGLRSGLSCELNWF</sequence>
<proteinExistence type="predicted"/>
<evidence type="ECO:0000313" key="2">
    <source>
        <dbReference type="Proteomes" id="UP000187203"/>
    </source>
</evidence>
<gene>
    <name evidence="1" type="ORF">COLO4_06134</name>
</gene>
<comment type="caution">
    <text evidence="1">The sequence shown here is derived from an EMBL/GenBank/DDBJ whole genome shotgun (WGS) entry which is preliminary data.</text>
</comment>
<organism evidence="1 2">
    <name type="scientific">Corchorus olitorius</name>
    <dbReference type="NCBI Taxonomy" id="93759"/>
    <lineage>
        <taxon>Eukaryota</taxon>
        <taxon>Viridiplantae</taxon>
        <taxon>Streptophyta</taxon>
        <taxon>Embryophyta</taxon>
        <taxon>Tracheophyta</taxon>
        <taxon>Spermatophyta</taxon>
        <taxon>Magnoliopsida</taxon>
        <taxon>eudicotyledons</taxon>
        <taxon>Gunneridae</taxon>
        <taxon>Pentapetalae</taxon>
        <taxon>rosids</taxon>
        <taxon>malvids</taxon>
        <taxon>Malvales</taxon>
        <taxon>Malvaceae</taxon>
        <taxon>Grewioideae</taxon>
        <taxon>Apeibeae</taxon>
        <taxon>Corchorus</taxon>
    </lineage>
</organism>
<keyword evidence="2" id="KW-1185">Reference proteome</keyword>